<evidence type="ECO:0000256" key="1">
    <source>
        <dbReference type="SAM" id="MobiDB-lite"/>
    </source>
</evidence>
<dbReference type="AlphaFoldDB" id="A0A0U3JVS5"/>
<protein>
    <submittedName>
        <fullName evidence="2">Uncharacterized protein</fullName>
    </submittedName>
</protein>
<keyword evidence="3" id="KW-1185">Reference proteome</keyword>
<gene>
    <name evidence="2" type="ORF">AUC43_06175</name>
</gene>
<accession>A0A0U3JVS5</accession>
<dbReference type="OrthoDB" id="9983516at2"/>
<dbReference type="EMBL" id="CP013909">
    <property type="protein sequence ID" value="ALW84703.1"/>
    <property type="molecule type" value="Genomic_DNA"/>
</dbReference>
<dbReference type="KEGG" id="hyg:AUC43_06175"/>
<dbReference type="RefSeq" id="WP_068191074.1">
    <property type="nucleotide sequence ID" value="NZ_CP013909.1"/>
</dbReference>
<evidence type="ECO:0000313" key="2">
    <source>
        <dbReference type="EMBL" id="ALW84703.1"/>
    </source>
</evidence>
<proteinExistence type="predicted"/>
<reference evidence="2 3" key="1">
    <citation type="submission" date="2015-12" db="EMBL/GenBank/DDBJ databases">
        <authorList>
            <person name="Shamseldin A."/>
            <person name="Moawad H."/>
            <person name="Abd El-Rahim W.M."/>
            <person name="Sadowsky M.J."/>
        </authorList>
    </citation>
    <scope>NUCLEOTIDE SEQUENCE [LARGE SCALE GENOMIC DNA]</scope>
    <source>
        <strain evidence="2 3">DG5B</strain>
    </source>
</reference>
<feature type="compositionally biased region" description="Polar residues" evidence="1">
    <location>
        <begin position="58"/>
        <end position="67"/>
    </location>
</feature>
<sequence length="67" mass="7075">MQLRCSRGCARGARTADSLNGKAKLKTENVYAAPGEPVILQQGKVGSYDGKAAKSRPTRASTTLLPK</sequence>
<evidence type="ECO:0000313" key="3">
    <source>
        <dbReference type="Proteomes" id="UP000059542"/>
    </source>
</evidence>
<dbReference type="Proteomes" id="UP000059542">
    <property type="component" value="Chromosome"/>
</dbReference>
<feature type="region of interest" description="Disordered" evidence="1">
    <location>
        <begin position="47"/>
        <end position="67"/>
    </location>
</feature>
<dbReference type="STRING" id="1411621.AUC43_06175"/>
<name>A0A0U3JVS5_9BACT</name>
<organism evidence="2 3">
    <name type="scientific">Hymenobacter sedentarius</name>
    <dbReference type="NCBI Taxonomy" id="1411621"/>
    <lineage>
        <taxon>Bacteria</taxon>
        <taxon>Pseudomonadati</taxon>
        <taxon>Bacteroidota</taxon>
        <taxon>Cytophagia</taxon>
        <taxon>Cytophagales</taxon>
        <taxon>Hymenobacteraceae</taxon>
        <taxon>Hymenobacter</taxon>
    </lineage>
</organism>